<dbReference type="InterPro" id="IPR011992">
    <property type="entry name" value="EF-hand-dom_pair"/>
</dbReference>
<dbReference type="InterPro" id="IPR003186">
    <property type="entry name" value="PA28_C"/>
</dbReference>
<reference evidence="6" key="1">
    <citation type="submission" date="2021-02" db="EMBL/GenBank/DDBJ databases">
        <authorList>
            <person name="Nowell W R."/>
        </authorList>
    </citation>
    <scope>NUCLEOTIDE SEQUENCE</scope>
</reference>
<accession>A0A818YW69</accession>
<comment type="function">
    <text evidence="3">Implicated in immunoproteasome assembly and required for efficient antigen processing. The PA28 activator complex enhances the generation of class I binding peptides by altering the cleavage pattern of the proteasome.</text>
</comment>
<organism evidence="6 7">
    <name type="scientific">Rotaria socialis</name>
    <dbReference type="NCBI Taxonomy" id="392032"/>
    <lineage>
        <taxon>Eukaryota</taxon>
        <taxon>Metazoa</taxon>
        <taxon>Spiralia</taxon>
        <taxon>Gnathifera</taxon>
        <taxon>Rotifera</taxon>
        <taxon>Eurotatoria</taxon>
        <taxon>Bdelloidea</taxon>
        <taxon>Philodinida</taxon>
        <taxon>Philodinidae</taxon>
        <taxon>Rotaria</taxon>
    </lineage>
</organism>
<sequence>MDGYSTKIKNSGEHLIRNEFPEKALELDTLVSSPMLSFSQVSKVRTEIQLPTADDIIAHLKHGKNIRSTDDHHNSTPEINTDNGCLIKKHKADSNDNPDSIQSSVYEFNGNVPSNRLISTLEDKLRPYILHFLDSVAIIKLWIQLMIPKVEDGNNFGVSIQEDSLAEVRTIETEVTQYIDLTCKYLISRGELIKKVVKYPHVEDYRRSVQSLDEKQFVSLRFIALELRNHYTSVHDLLMKNLEKIKTPRTNQTHSFLNVKPEVNHSEIDLIWSDCHLKENQHLYFYQFLREFGYSKRSVHYLNAKQNPPRRVLVHGAALNAIRSYWDKLRREFTELDPYRTGYLQSDEFDDILNQHCPSVNQEDLDMLQAWNRMNYVRFLKHHAPIPELIGLVDESSRNPLPTMNELSPRTTADRTVSNQVANKLRRKQQDSINNGSVLVKVFKDILNQYKCTLNDEEFYSLTSQIDTKMEETIDYNYFLQQYAKST</sequence>
<protein>
    <recommendedName>
        <fullName evidence="8">EF-hand domain-containing protein</fullName>
    </recommendedName>
</protein>
<comment type="similarity">
    <text evidence="1">Belongs to the PA28 family.</text>
</comment>
<dbReference type="EMBL" id="CAJNYV010005592">
    <property type="protein sequence ID" value="CAF3759605.1"/>
    <property type="molecule type" value="Genomic_DNA"/>
</dbReference>
<dbReference type="Gene3D" id="1.10.238.10">
    <property type="entry name" value="EF-hand"/>
    <property type="match status" value="1"/>
</dbReference>
<dbReference type="Pfam" id="PF02251">
    <property type="entry name" value="PA28_N"/>
    <property type="match status" value="1"/>
</dbReference>
<dbReference type="Gene3D" id="1.20.5.120">
    <property type="entry name" value="Proteasome activator pa28, N-terminal domain"/>
    <property type="match status" value="1"/>
</dbReference>
<keyword evidence="2" id="KW-0647">Proteasome</keyword>
<dbReference type="SUPFAM" id="SSF47216">
    <property type="entry name" value="Proteasome activator"/>
    <property type="match status" value="1"/>
</dbReference>
<feature type="domain" description="Proteasome activator PA28 N-terminal" evidence="4">
    <location>
        <begin position="2"/>
        <end position="52"/>
    </location>
</feature>
<dbReference type="GO" id="GO:0061136">
    <property type="term" value="P:regulation of proteasomal protein catabolic process"/>
    <property type="evidence" value="ECO:0007669"/>
    <property type="project" value="TreeGrafter"/>
</dbReference>
<evidence type="ECO:0000256" key="1">
    <source>
        <dbReference type="ARBA" id="ARBA00005883"/>
    </source>
</evidence>
<evidence type="ECO:0000313" key="7">
    <source>
        <dbReference type="Proteomes" id="UP000663865"/>
    </source>
</evidence>
<dbReference type="AlphaFoldDB" id="A0A818YW69"/>
<proteinExistence type="inferred from homology"/>
<comment type="caution">
    <text evidence="6">The sequence shown here is derived from an EMBL/GenBank/DDBJ whole genome shotgun (WGS) entry which is preliminary data.</text>
</comment>
<dbReference type="SUPFAM" id="SSF47473">
    <property type="entry name" value="EF-hand"/>
    <property type="match status" value="1"/>
</dbReference>
<gene>
    <name evidence="6" type="ORF">KIK155_LOCUS30183</name>
</gene>
<dbReference type="InterPro" id="IPR009077">
    <property type="entry name" value="Proteasome_activ_PA28"/>
</dbReference>
<dbReference type="GO" id="GO:0005737">
    <property type="term" value="C:cytoplasm"/>
    <property type="evidence" value="ECO:0007669"/>
    <property type="project" value="TreeGrafter"/>
</dbReference>
<evidence type="ECO:0000313" key="6">
    <source>
        <dbReference type="EMBL" id="CAF3759605.1"/>
    </source>
</evidence>
<evidence type="ECO:0000256" key="2">
    <source>
        <dbReference type="ARBA" id="ARBA00022942"/>
    </source>
</evidence>
<dbReference type="FunFam" id="1.20.120.180:FF:000002">
    <property type="entry name" value="Proteasome activator complex subunit 1"/>
    <property type="match status" value="1"/>
</dbReference>
<dbReference type="InterPro" id="IPR036996">
    <property type="entry name" value="PA28_N_sf"/>
</dbReference>
<evidence type="ECO:0008006" key="8">
    <source>
        <dbReference type="Google" id="ProtNLM"/>
    </source>
</evidence>
<dbReference type="Proteomes" id="UP000663865">
    <property type="component" value="Unassembled WGS sequence"/>
</dbReference>
<dbReference type="GO" id="GO:0005654">
    <property type="term" value="C:nucleoplasm"/>
    <property type="evidence" value="ECO:0007669"/>
    <property type="project" value="TreeGrafter"/>
</dbReference>
<dbReference type="PANTHER" id="PTHR10660:SF2">
    <property type="entry name" value="LD45860P"/>
    <property type="match status" value="1"/>
</dbReference>
<dbReference type="InterPro" id="IPR036252">
    <property type="entry name" value="Proteasome_activ_sf"/>
</dbReference>
<evidence type="ECO:0000256" key="3">
    <source>
        <dbReference type="ARBA" id="ARBA00037467"/>
    </source>
</evidence>
<evidence type="ECO:0000259" key="5">
    <source>
        <dbReference type="Pfam" id="PF02252"/>
    </source>
</evidence>
<evidence type="ECO:0000259" key="4">
    <source>
        <dbReference type="Pfam" id="PF02251"/>
    </source>
</evidence>
<feature type="domain" description="Proteasome activator PA28 C-terminal" evidence="5">
    <location>
        <begin position="112"/>
        <end position="254"/>
    </location>
</feature>
<dbReference type="GO" id="GO:2000045">
    <property type="term" value="P:regulation of G1/S transition of mitotic cell cycle"/>
    <property type="evidence" value="ECO:0007669"/>
    <property type="project" value="TreeGrafter"/>
</dbReference>
<name>A0A818YW69_9BILA</name>
<dbReference type="GO" id="GO:0061133">
    <property type="term" value="F:endopeptidase activator activity"/>
    <property type="evidence" value="ECO:0007669"/>
    <property type="project" value="TreeGrafter"/>
</dbReference>
<dbReference type="InterPro" id="IPR036997">
    <property type="entry name" value="PA28_C_sf"/>
</dbReference>
<dbReference type="InterPro" id="IPR003185">
    <property type="entry name" value="Proteasome_activ_PA28_N"/>
</dbReference>
<dbReference type="Pfam" id="PF02252">
    <property type="entry name" value="PA28_C"/>
    <property type="match status" value="1"/>
</dbReference>
<dbReference type="GO" id="GO:0008537">
    <property type="term" value="C:proteasome activator complex"/>
    <property type="evidence" value="ECO:0007669"/>
    <property type="project" value="InterPro"/>
</dbReference>
<dbReference type="PANTHER" id="PTHR10660">
    <property type="entry name" value="PROTEASOME REGULATOR PA28"/>
    <property type="match status" value="1"/>
</dbReference>
<dbReference type="Gene3D" id="1.20.120.180">
    <property type="entry name" value="Proteasome activator pa28, C-terminal domain"/>
    <property type="match status" value="1"/>
</dbReference>